<accession>A0ABW3JX73</accession>
<sequence>MSIHSDHPKYPQFFRNELRTLNVIASNTFLVNKFRNLTTIADRLYHAYKGYKDKELLIRDFKFHVDFDIEIEKQQRRIVIEAGIRSQYSMASYVLSICEKNTPPYSIIRKFHFDYALPVAGDSRPKPVYHLQYGGEQSPQLAALGIDVGHLHPWLSLPRINYAPMNLALLLDMVFCEFRTADTVHIIEDSKWREHIKLNEDFLLRPYYLKVNGFVNHDHKVNSLIRDFNYGR</sequence>
<reference evidence="2" key="1">
    <citation type="journal article" date="2019" name="Int. J. Syst. Evol. Microbiol.">
        <title>The Global Catalogue of Microorganisms (GCM) 10K type strain sequencing project: providing services to taxonomists for standard genome sequencing and annotation.</title>
        <authorList>
            <consortium name="The Broad Institute Genomics Platform"/>
            <consortium name="The Broad Institute Genome Sequencing Center for Infectious Disease"/>
            <person name="Wu L."/>
            <person name="Ma J."/>
        </authorList>
    </citation>
    <scope>NUCLEOTIDE SEQUENCE [LARGE SCALE GENOMIC DNA]</scope>
    <source>
        <strain evidence="2">CCUG 58938</strain>
    </source>
</reference>
<dbReference type="EMBL" id="JBHTKA010000001">
    <property type="protein sequence ID" value="MFD0998183.1"/>
    <property type="molecule type" value="Genomic_DNA"/>
</dbReference>
<organism evidence="1 2">
    <name type="scientific">Ohtaekwangia kribbensis</name>
    <dbReference type="NCBI Taxonomy" id="688913"/>
    <lineage>
        <taxon>Bacteria</taxon>
        <taxon>Pseudomonadati</taxon>
        <taxon>Bacteroidota</taxon>
        <taxon>Cytophagia</taxon>
        <taxon>Cytophagales</taxon>
        <taxon>Fulvivirgaceae</taxon>
        <taxon>Ohtaekwangia</taxon>
    </lineage>
</organism>
<name>A0ABW3JX73_9BACT</name>
<protein>
    <submittedName>
        <fullName evidence="1">Uncharacterized protein</fullName>
    </submittedName>
</protein>
<dbReference type="Proteomes" id="UP001597112">
    <property type="component" value="Unassembled WGS sequence"/>
</dbReference>
<proteinExistence type="predicted"/>
<evidence type="ECO:0000313" key="2">
    <source>
        <dbReference type="Proteomes" id="UP001597112"/>
    </source>
</evidence>
<gene>
    <name evidence="1" type="ORF">ACFQ21_02655</name>
</gene>
<comment type="caution">
    <text evidence="1">The sequence shown here is derived from an EMBL/GenBank/DDBJ whole genome shotgun (WGS) entry which is preliminary data.</text>
</comment>
<evidence type="ECO:0000313" key="1">
    <source>
        <dbReference type="EMBL" id="MFD0998183.1"/>
    </source>
</evidence>
<keyword evidence="2" id="KW-1185">Reference proteome</keyword>
<dbReference type="RefSeq" id="WP_377574449.1">
    <property type="nucleotide sequence ID" value="NZ_JBHTKA010000001.1"/>
</dbReference>